<name>A0A0N0P247_LEPSE</name>
<accession>A0A0N0P247</accession>
<keyword evidence="2" id="KW-1185">Reference proteome</keyword>
<protein>
    <submittedName>
        <fullName evidence="1">Uncharacterized protein</fullName>
    </submittedName>
</protein>
<gene>
    <name evidence="1" type="ORF">ABL78_8461</name>
</gene>
<evidence type="ECO:0000313" key="1">
    <source>
        <dbReference type="EMBL" id="KPI82529.1"/>
    </source>
</evidence>
<comment type="caution">
    <text evidence="1">The sequence shown here is derived from an EMBL/GenBank/DDBJ whole genome shotgun (WGS) entry which is preliminary data.</text>
</comment>
<dbReference type="VEuPathDB" id="TriTrypDB:Lsey_0808_0010"/>
<evidence type="ECO:0000313" key="2">
    <source>
        <dbReference type="Proteomes" id="UP000038009"/>
    </source>
</evidence>
<organism evidence="1 2">
    <name type="scientific">Leptomonas seymouri</name>
    <dbReference type="NCBI Taxonomy" id="5684"/>
    <lineage>
        <taxon>Eukaryota</taxon>
        <taxon>Discoba</taxon>
        <taxon>Euglenozoa</taxon>
        <taxon>Kinetoplastea</taxon>
        <taxon>Metakinetoplastina</taxon>
        <taxon>Trypanosomatida</taxon>
        <taxon>Trypanosomatidae</taxon>
        <taxon>Leishmaniinae</taxon>
        <taxon>Leptomonas</taxon>
    </lineage>
</organism>
<dbReference type="EMBL" id="LJSK01000806">
    <property type="protein sequence ID" value="KPI82529.1"/>
    <property type="molecule type" value="Genomic_DNA"/>
</dbReference>
<proteinExistence type="predicted"/>
<sequence>MNQYYICVILKNPQAEVGKRSQPKCRFRFAYVNTCIDKYMHICAYLYMCVCAVIAQKPPHAVCRNHFYEPAISSDAKKKNSRPMGASAAVGCKACKRIRIGDATKIKETYHRREHIYIHTCTYMYMSPYTWISFLIERNKTTLYRFGS</sequence>
<dbReference type="AlphaFoldDB" id="A0A0N0P247"/>
<reference evidence="1 2" key="1">
    <citation type="journal article" date="2015" name="PLoS Pathog.">
        <title>Leptomonas seymouri: Adaptations to the Dixenous Life Cycle Analyzed by Genome Sequencing, Transcriptome Profiling and Co-infection with Leishmania donovani.</title>
        <authorList>
            <person name="Kraeva N."/>
            <person name="Butenko A."/>
            <person name="Hlavacova J."/>
            <person name="Kostygov A."/>
            <person name="Myskova J."/>
            <person name="Grybchuk D."/>
            <person name="Lestinova T."/>
            <person name="Votypka J."/>
            <person name="Volf P."/>
            <person name="Opperdoes F."/>
            <person name="Flegontov P."/>
            <person name="Lukes J."/>
            <person name="Yurchenko V."/>
        </authorList>
    </citation>
    <scope>NUCLEOTIDE SEQUENCE [LARGE SCALE GENOMIC DNA]</scope>
    <source>
        <strain evidence="1 2">ATCC 30220</strain>
    </source>
</reference>
<dbReference type="Proteomes" id="UP000038009">
    <property type="component" value="Unassembled WGS sequence"/>
</dbReference>